<reference evidence="1 2" key="1">
    <citation type="submission" date="2015-09" db="EMBL/GenBank/DDBJ databases">
        <title>Atta colombica WGS genome.</title>
        <authorList>
            <person name="Nygaard S."/>
            <person name="Hu H."/>
            <person name="Boomsma J."/>
            <person name="Zhang G."/>
        </authorList>
    </citation>
    <scope>NUCLEOTIDE SEQUENCE [LARGE SCALE GENOMIC DNA]</scope>
    <source>
        <strain evidence="1">Treedump-2</strain>
        <tissue evidence="1">Whole body</tissue>
    </source>
</reference>
<keyword evidence="2" id="KW-1185">Reference proteome</keyword>
<dbReference type="Proteomes" id="UP000078540">
    <property type="component" value="Unassembled WGS sequence"/>
</dbReference>
<organism evidence="1 2">
    <name type="scientific">Atta colombica</name>
    <dbReference type="NCBI Taxonomy" id="520822"/>
    <lineage>
        <taxon>Eukaryota</taxon>
        <taxon>Metazoa</taxon>
        <taxon>Ecdysozoa</taxon>
        <taxon>Arthropoda</taxon>
        <taxon>Hexapoda</taxon>
        <taxon>Insecta</taxon>
        <taxon>Pterygota</taxon>
        <taxon>Neoptera</taxon>
        <taxon>Endopterygota</taxon>
        <taxon>Hymenoptera</taxon>
        <taxon>Apocrita</taxon>
        <taxon>Aculeata</taxon>
        <taxon>Formicoidea</taxon>
        <taxon>Formicidae</taxon>
        <taxon>Myrmicinae</taxon>
        <taxon>Atta</taxon>
    </lineage>
</organism>
<proteinExistence type="predicted"/>
<dbReference type="EMBL" id="KQ976556">
    <property type="protein sequence ID" value="KYM80789.1"/>
    <property type="molecule type" value="Genomic_DNA"/>
</dbReference>
<name>A0A195B9C3_9HYME</name>
<evidence type="ECO:0000313" key="2">
    <source>
        <dbReference type="Proteomes" id="UP000078540"/>
    </source>
</evidence>
<protein>
    <submittedName>
        <fullName evidence="1">Uncharacterized protein</fullName>
    </submittedName>
</protein>
<dbReference type="AlphaFoldDB" id="A0A195B9C3"/>
<sequence length="117" mass="13459">MDQRRARRSNIGRNDLVPALAQSELNAVVDLNKIAEHGFMEDGMLLPAVHLRLTWLIQPSRNVISAYIRNTHNSPPIYYYGLMVHFCPLTQEGEYSKWLPEWLKCISSLVLSTVSYK</sequence>
<gene>
    <name evidence="1" type="ORF">ALC53_08790</name>
</gene>
<evidence type="ECO:0000313" key="1">
    <source>
        <dbReference type="EMBL" id="KYM80789.1"/>
    </source>
</evidence>
<accession>A0A195B9C3</accession>